<reference evidence="1" key="2">
    <citation type="submission" date="2020-07" db="EMBL/GenBank/DDBJ databases">
        <authorList>
            <person name="Vera ALvarez R."/>
            <person name="Arias-Moreno D.M."/>
            <person name="Jimenez-Jacinto V."/>
            <person name="Jimenez-Bremont J.F."/>
            <person name="Swaminathan K."/>
            <person name="Moose S.P."/>
            <person name="Guerrero-Gonzalez M.L."/>
            <person name="Marino-Ramirez L."/>
            <person name="Landsman D."/>
            <person name="Rodriguez-Kessler M."/>
            <person name="Delgado-Sanchez P."/>
        </authorList>
    </citation>
    <scope>NUCLEOTIDE SEQUENCE</scope>
    <source>
        <tissue evidence="1">Cladode</tissue>
    </source>
</reference>
<name>A0A7C9FDY4_OPUST</name>
<proteinExistence type="predicted"/>
<accession>A0A7C9FDY4</accession>
<dbReference type="AlphaFoldDB" id="A0A7C9FDY4"/>
<sequence length="134" mass="15872">MTIGTMDEDRHSLSSLSASPLHSRFDLRWFRRSRIPRRYTHISILQELRLSRQLRSAINNGRITRRQSIRGRRPTPNIHTLTYLSIRLFPTHESSNHRKGSNKIQKRAENNECPYGKTPICVFSQQHRKIDKRV</sequence>
<evidence type="ECO:0000313" key="1">
    <source>
        <dbReference type="EMBL" id="MBA4675689.1"/>
    </source>
</evidence>
<dbReference type="EMBL" id="GISG01268550">
    <property type="protein sequence ID" value="MBA4675689.1"/>
    <property type="molecule type" value="Transcribed_RNA"/>
</dbReference>
<reference evidence="1" key="1">
    <citation type="journal article" date="2013" name="J. Plant Res.">
        <title>Effect of fungi and light on seed germination of three Opuntia species from semiarid lands of central Mexico.</title>
        <authorList>
            <person name="Delgado-Sanchez P."/>
            <person name="Jimenez-Bremont J.F."/>
            <person name="Guerrero-Gonzalez Mde L."/>
            <person name="Flores J."/>
        </authorList>
    </citation>
    <scope>NUCLEOTIDE SEQUENCE</scope>
    <source>
        <tissue evidence="1">Cladode</tissue>
    </source>
</reference>
<protein>
    <submittedName>
        <fullName evidence="1">Uncharacterized protein</fullName>
    </submittedName>
</protein>
<organism evidence="1">
    <name type="scientific">Opuntia streptacantha</name>
    <name type="common">Prickly pear cactus</name>
    <name type="synonym">Opuntia cardona</name>
    <dbReference type="NCBI Taxonomy" id="393608"/>
    <lineage>
        <taxon>Eukaryota</taxon>
        <taxon>Viridiplantae</taxon>
        <taxon>Streptophyta</taxon>
        <taxon>Embryophyta</taxon>
        <taxon>Tracheophyta</taxon>
        <taxon>Spermatophyta</taxon>
        <taxon>Magnoliopsida</taxon>
        <taxon>eudicotyledons</taxon>
        <taxon>Gunneridae</taxon>
        <taxon>Pentapetalae</taxon>
        <taxon>Caryophyllales</taxon>
        <taxon>Cactineae</taxon>
        <taxon>Cactaceae</taxon>
        <taxon>Opuntioideae</taxon>
        <taxon>Opuntia</taxon>
    </lineage>
</organism>